<dbReference type="AlphaFoldDB" id="V2XLB3"/>
<reference evidence="1 2" key="1">
    <citation type="journal article" date="2014" name="BMC Genomics">
        <title>Genome and secretome analysis of the hemibiotrophic fungal pathogen, Moniliophthora roreri, which causes frosty pod rot disease of cacao: mechanisms of the biotrophic and necrotrophic phases.</title>
        <authorList>
            <person name="Meinhardt L.W."/>
            <person name="Costa G.G.L."/>
            <person name="Thomazella D.P.T."/>
            <person name="Teixeira P.J.P.L."/>
            <person name="Carazzolle M.F."/>
            <person name="Schuster S.C."/>
            <person name="Carlson J.E."/>
            <person name="Guiltinan M.J."/>
            <person name="Mieczkowski P."/>
            <person name="Farmer A."/>
            <person name="Ramaraj T."/>
            <person name="Crozier J."/>
            <person name="Davis R.E."/>
            <person name="Shao J."/>
            <person name="Melnick R.L."/>
            <person name="Pereira G.A.G."/>
            <person name="Bailey B.A."/>
        </authorList>
    </citation>
    <scope>NUCLEOTIDE SEQUENCE [LARGE SCALE GENOMIC DNA]</scope>
    <source>
        <strain evidence="1 2">MCA 2997</strain>
    </source>
</reference>
<dbReference type="EMBL" id="AWSO01000208">
    <property type="protein sequence ID" value="ESK93275.1"/>
    <property type="molecule type" value="Genomic_DNA"/>
</dbReference>
<keyword evidence="2" id="KW-1185">Reference proteome</keyword>
<protein>
    <submittedName>
        <fullName evidence="1">Uncharacterized protein</fullName>
    </submittedName>
</protein>
<dbReference type="HOGENOM" id="CLU_2306794_0_0_1"/>
<comment type="caution">
    <text evidence="1">The sequence shown here is derived from an EMBL/GenBank/DDBJ whole genome shotgun (WGS) entry which is preliminary data.</text>
</comment>
<organism evidence="1 2">
    <name type="scientific">Moniliophthora roreri (strain MCA 2997)</name>
    <name type="common">Cocoa frosty pod rot fungus</name>
    <name type="synonym">Crinipellis roreri</name>
    <dbReference type="NCBI Taxonomy" id="1381753"/>
    <lineage>
        <taxon>Eukaryota</taxon>
        <taxon>Fungi</taxon>
        <taxon>Dikarya</taxon>
        <taxon>Basidiomycota</taxon>
        <taxon>Agaricomycotina</taxon>
        <taxon>Agaricomycetes</taxon>
        <taxon>Agaricomycetidae</taxon>
        <taxon>Agaricales</taxon>
        <taxon>Marasmiineae</taxon>
        <taxon>Marasmiaceae</taxon>
        <taxon>Moniliophthora</taxon>
    </lineage>
</organism>
<sequence>MHLAKHNVWNSRLAALKTTQQLDSTQSQTPVVLINLFASNGNVPPPSELLVNGSKMATMAVLLLHTPLFDRKATFLGARRERHRHYIQSLPIVYRKELMT</sequence>
<proteinExistence type="predicted"/>
<name>V2XLB3_MONRO</name>
<dbReference type="KEGG" id="mrr:Moror_14562"/>
<evidence type="ECO:0000313" key="2">
    <source>
        <dbReference type="Proteomes" id="UP000017559"/>
    </source>
</evidence>
<accession>V2XLB3</accession>
<evidence type="ECO:0000313" key="1">
    <source>
        <dbReference type="EMBL" id="ESK93275.1"/>
    </source>
</evidence>
<gene>
    <name evidence="1" type="ORF">Moror_14562</name>
</gene>
<dbReference type="Proteomes" id="UP000017559">
    <property type="component" value="Unassembled WGS sequence"/>
</dbReference>